<dbReference type="STRING" id="665118.SAMN02983003_0540"/>
<keyword evidence="13" id="KW-1185">Reference proteome</keyword>
<dbReference type="Pfam" id="PF00460">
    <property type="entry name" value="Flg_bb_rod"/>
    <property type="match status" value="1"/>
</dbReference>
<name>A0A1K2HTG4_9HYPH</name>
<organism evidence="12 13">
    <name type="scientific">Devosia enhydra</name>
    <dbReference type="NCBI Taxonomy" id="665118"/>
    <lineage>
        <taxon>Bacteria</taxon>
        <taxon>Pseudomonadati</taxon>
        <taxon>Pseudomonadota</taxon>
        <taxon>Alphaproteobacteria</taxon>
        <taxon>Hyphomicrobiales</taxon>
        <taxon>Devosiaceae</taxon>
        <taxon>Devosia</taxon>
    </lineage>
</organism>
<comment type="subunit">
    <text evidence="5 8">The basal body constitutes a major portion of the flagellar organelle and consists of four rings (L,P,S, and M) mounted on a central rod. The rod consists of about 26 subunits of FlgG in the distal portion, and FlgB, FlgC and FlgF are thought to build up the proximal portion of the rod with about 6 subunits each.</text>
</comment>
<keyword evidence="12" id="KW-0282">Flagellum</keyword>
<dbReference type="Proteomes" id="UP000183447">
    <property type="component" value="Unassembled WGS sequence"/>
</dbReference>
<evidence type="ECO:0000256" key="7">
    <source>
        <dbReference type="NCBIfam" id="TIGR02488"/>
    </source>
</evidence>
<evidence type="ECO:0000256" key="1">
    <source>
        <dbReference type="ARBA" id="ARBA00004117"/>
    </source>
</evidence>
<dbReference type="InterPro" id="IPR001444">
    <property type="entry name" value="Flag_bb_rod_N"/>
</dbReference>
<dbReference type="PANTHER" id="PTHR30435">
    <property type="entry name" value="FLAGELLAR PROTEIN"/>
    <property type="match status" value="1"/>
</dbReference>
<protein>
    <recommendedName>
        <fullName evidence="3 7">Flagellar basal-body rod protein FlgG</fullName>
    </recommendedName>
    <alternativeName>
        <fullName evidence="6 8">Distal rod protein</fullName>
    </alternativeName>
</protein>
<evidence type="ECO:0000313" key="13">
    <source>
        <dbReference type="Proteomes" id="UP000183447"/>
    </source>
</evidence>
<sequence>MKALYIASSGMSAQERNVEVISNNIANMRTTGFKKQRAEFQDLLYQAYRRAGSQTSDQGTMVPVGLEIGSGVKTVATPRVMSQGNVNPTEKELDVAIRGEGFFMVALPDGRTGYTRDGTFERDATGQLVNANGYQIEPGITIPDGANSISISPSGMVEAYIGTATAPTQLGQLQLARFANKAGLESIGDNLFVETAASGPAQLGVPNQDGMGNVLQAYLEMANVNAVTEIADLIAAQRAYEMNARVISGADEMLSATSNLR</sequence>
<evidence type="ECO:0000259" key="10">
    <source>
        <dbReference type="Pfam" id="PF06429"/>
    </source>
</evidence>
<dbReference type="PANTHER" id="PTHR30435:SF19">
    <property type="entry name" value="FLAGELLAR BASAL-BODY ROD PROTEIN FLGG"/>
    <property type="match status" value="1"/>
</dbReference>
<dbReference type="SUPFAM" id="SSF117143">
    <property type="entry name" value="Flagellar hook protein flgE"/>
    <property type="match status" value="1"/>
</dbReference>
<evidence type="ECO:0000256" key="8">
    <source>
        <dbReference type="RuleBase" id="RU362116"/>
    </source>
</evidence>
<comment type="subcellular location">
    <subcellularLocation>
        <location evidence="1 8">Bacterial flagellum basal body</location>
    </subcellularLocation>
</comment>
<accession>A0A1K2HTG4</accession>
<comment type="similarity">
    <text evidence="2 8">Belongs to the flagella basal body rod proteins family.</text>
</comment>
<feature type="domain" description="Flagellar basal body rod protein N-terminal" evidence="9">
    <location>
        <begin position="4"/>
        <end position="34"/>
    </location>
</feature>
<evidence type="ECO:0000259" key="11">
    <source>
        <dbReference type="Pfam" id="PF22692"/>
    </source>
</evidence>
<dbReference type="GO" id="GO:0009426">
    <property type="term" value="C:bacterial-type flagellum basal body, distal rod"/>
    <property type="evidence" value="ECO:0007669"/>
    <property type="project" value="UniProtKB-UniRule"/>
</dbReference>
<evidence type="ECO:0000256" key="3">
    <source>
        <dbReference type="ARBA" id="ARBA00017948"/>
    </source>
</evidence>
<dbReference type="InterPro" id="IPR012834">
    <property type="entry name" value="FlgG_G_neg"/>
</dbReference>
<dbReference type="InterPro" id="IPR010930">
    <property type="entry name" value="Flg_bb/hook_C_dom"/>
</dbReference>
<dbReference type="OrthoDB" id="9804559at2"/>
<evidence type="ECO:0000256" key="2">
    <source>
        <dbReference type="ARBA" id="ARBA00009677"/>
    </source>
</evidence>
<dbReference type="GO" id="GO:0071978">
    <property type="term" value="P:bacterial-type flagellum-dependent swarming motility"/>
    <property type="evidence" value="ECO:0007669"/>
    <property type="project" value="TreeGrafter"/>
</dbReference>
<dbReference type="AlphaFoldDB" id="A0A1K2HTG4"/>
<evidence type="ECO:0000259" key="9">
    <source>
        <dbReference type="Pfam" id="PF00460"/>
    </source>
</evidence>
<evidence type="ECO:0000256" key="4">
    <source>
        <dbReference type="ARBA" id="ARBA00023143"/>
    </source>
</evidence>
<dbReference type="Pfam" id="PF06429">
    <property type="entry name" value="Flg_bbr_C"/>
    <property type="match status" value="1"/>
</dbReference>
<keyword evidence="12" id="KW-0966">Cell projection</keyword>
<dbReference type="InterPro" id="IPR020013">
    <property type="entry name" value="Flagellar_FlgE/F/G"/>
</dbReference>
<dbReference type="InterPro" id="IPR019776">
    <property type="entry name" value="Flagellar_basal_body_rod_CS"/>
</dbReference>
<evidence type="ECO:0000256" key="5">
    <source>
        <dbReference type="ARBA" id="ARBA00025933"/>
    </source>
</evidence>
<keyword evidence="12" id="KW-0969">Cilium</keyword>
<proteinExistence type="inferred from homology"/>
<feature type="domain" description="Flagellar basal-body/hook protein C-terminal" evidence="10">
    <location>
        <begin position="216"/>
        <end position="260"/>
    </location>
</feature>
<dbReference type="InterPro" id="IPR037925">
    <property type="entry name" value="FlgE/F/G-like"/>
</dbReference>
<feature type="domain" description="Flagellar hook protein FlgE/F/G-like D1" evidence="11">
    <location>
        <begin position="96"/>
        <end position="159"/>
    </location>
</feature>
<evidence type="ECO:0000256" key="6">
    <source>
        <dbReference type="ARBA" id="ARBA00032912"/>
    </source>
</evidence>
<dbReference type="NCBIfam" id="TIGR02488">
    <property type="entry name" value="flgG_G_neg"/>
    <property type="match status" value="1"/>
</dbReference>
<gene>
    <name evidence="12" type="ORF">SAMN02983003_0540</name>
</gene>
<keyword evidence="4 8" id="KW-0975">Bacterial flagellum</keyword>
<dbReference type="RefSeq" id="WP_072338848.1">
    <property type="nucleotide sequence ID" value="NZ_FPKU01000001.1"/>
</dbReference>
<evidence type="ECO:0000313" key="12">
    <source>
        <dbReference type="EMBL" id="SFZ81513.1"/>
    </source>
</evidence>
<dbReference type="NCBIfam" id="TIGR03506">
    <property type="entry name" value="FlgEFG_subfam"/>
    <property type="match status" value="2"/>
</dbReference>
<dbReference type="InterPro" id="IPR053967">
    <property type="entry name" value="LlgE_F_G-like_D1"/>
</dbReference>
<dbReference type="PROSITE" id="PS00588">
    <property type="entry name" value="FLAGELLA_BB_ROD"/>
    <property type="match status" value="1"/>
</dbReference>
<dbReference type="EMBL" id="FPKU01000001">
    <property type="protein sequence ID" value="SFZ81513.1"/>
    <property type="molecule type" value="Genomic_DNA"/>
</dbReference>
<dbReference type="Pfam" id="PF22692">
    <property type="entry name" value="LlgE_F_G_D1"/>
    <property type="match status" value="1"/>
</dbReference>
<reference evidence="12 13" key="1">
    <citation type="submission" date="2016-11" db="EMBL/GenBank/DDBJ databases">
        <authorList>
            <person name="Jaros S."/>
            <person name="Januszkiewicz K."/>
            <person name="Wedrychowicz H."/>
        </authorList>
    </citation>
    <scope>NUCLEOTIDE SEQUENCE [LARGE SCALE GENOMIC DNA]</scope>
    <source>
        <strain evidence="12 13">ATCC 23634</strain>
    </source>
</reference>